<accession>A0A346TPQ1</accession>
<proteinExistence type="predicted"/>
<dbReference type="InterPro" id="IPR036181">
    <property type="entry name" value="MIT_dom_sf"/>
</dbReference>
<evidence type="ECO:0000313" key="1">
    <source>
        <dbReference type="EMBL" id="AXU41561.1"/>
    </source>
</evidence>
<sequence length="217" mass="25064">MRAKPQQSVYTLSQTDRCRVHRKRNEQFVHIHQTRQSQNLVLASGDFSPVQRRFLSDRFQGERLVLHVPHAKRHDGSESGSRSFGGGKHGRFGATDGHVSRLQFELTNVIYHKCCSFSIMDTTKTTNYVTFINETSYLANKFDQTGHVKRAIQCYMLCIKFLNRLKQASSINSNEMLTINERIVEYQNQIDRLTAIEDENSKKIHKVTMVGDKKKTI</sequence>
<dbReference type="RefSeq" id="YP_010796573.1">
    <property type="nucleotide sequence ID" value="NC_076031.1"/>
</dbReference>
<name>A0A346TPQ1_9ABAC</name>
<dbReference type="SUPFAM" id="SSF116846">
    <property type="entry name" value="MIT domain"/>
    <property type="match status" value="1"/>
</dbReference>
<evidence type="ECO:0000313" key="2">
    <source>
        <dbReference type="Proteomes" id="UP000501969"/>
    </source>
</evidence>
<protein>
    <submittedName>
        <fullName evidence="1">ORF115</fullName>
    </submittedName>
</protein>
<dbReference type="KEGG" id="vg:80534068"/>
<reference evidence="1 2" key="1">
    <citation type="submission" date="2018-03" db="EMBL/GenBank/DDBJ databases">
        <title>Complete genome sequence of a second alphabaculovirus from the true armyworm, Mythimna unipuncta.</title>
        <authorList>
            <person name="Harrison R.L."/>
            <person name="Mowery J.D."/>
            <person name="Bauchan G.R."/>
            <person name="Theilmann D.A."/>
            <person name="Erlandson M.A."/>
        </authorList>
    </citation>
    <scope>NUCLEOTIDE SEQUENCE [LARGE SCALE GENOMIC DNA]</scope>
    <source>
        <strain evidence="1 2">KY310</strain>
    </source>
</reference>
<dbReference type="GeneID" id="80534068"/>
<dbReference type="Proteomes" id="UP000501969">
    <property type="component" value="Segment"/>
</dbReference>
<keyword evidence="2" id="KW-1185">Reference proteome</keyword>
<dbReference type="Gene3D" id="1.20.58.80">
    <property type="entry name" value="Phosphotransferase system, lactose/cellobiose-type IIA subunit"/>
    <property type="match status" value="1"/>
</dbReference>
<dbReference type="EMBL" id="MH124167">
    <property type="protein sequence ID" value="AXU41561.1"/>
    <property type="molecule type" value="Genomic_DNA"/>
</dbReference>
<organism evidence="1 2">
    <name type="scientific">Mythimna unipuncta nucleopolyhedrovirus</name>
    <dbReference type="NCBI Taxonomy" id="447897"/>
    <lineage>
        <taxon>Viruses</taxon>
        <taxon>Viruses incertae sedis</taxon>
        <taxon>Naldaviricetes</taxon>
        <taxon>Lefavirales</taxon>
        <taxon>Baculoviridae</taxon>
        <taxon>Alphabaculovirus</taxon>
    </lineage>
</organism>